<dbReference type="InterPro" id="IPR009349">
    <property type="entry name" value="TRIP4/RQT4_C2HC5_Znf"/>
</dbReference>
<dbReference type="AlphaFoldDB" id="A0A6J3LR32"/>
<dbReference type="GO" id="GO:0072344">
    <property type="term" value="P:rescue of stalled ribosome"/>
    <property type="evidence" value="ECO:0007669"/>
    <property type="project" value="InterPro"/>
</dbReference>
<dbReference type="GO" id="GO:0008270">
    <property type="term" value="F:zinc ion binding"/>
    <property type="evidence" value="ECO:0007669"/>
    <property type="project" value="InterPro"/>
</dbReference>
<reference evidence="4" key="1">
    <citation type="submission" date="2025-08" db="UniProtKB">
        <authorList>
            <consortium name="RefSeq"/>
        </authorList>
    </citation>
    <scope>IDENTIFICATION</scope>
    <source>
        <tissue evidence="4">Muscle</tissue>
    </source>
</reference>
<feature type="region of interest" description="Disordered" evidence="1">
    <location>
        <begin position="55"/>
        <end position="100"/>
    </location>
</feature>
<dbReference type="GO" id="GO:0180022">
    <property type="term" value="C:RQC-trigger complex"/>
    <property type="evidence" value="ECO:0007669"/>
    <property type="project" value="InterPro"/>
</dbReference>
<evidence type="ECO:0000259" key="2">
    <source>
        <dbReference type="SMART" id="SM01022"/>
    </source>
</evidence>
<dbReference type="GeneID" id="117243270"/>
<dbReference type="InterPro" id="IPR007374">
    <property type="entry name" value="ASCH_domain"/>
</dbReference>
<dbReference type="PANTHER" id="PTHR12963">
    <property type="entry name" value="THYROID RECEPTOR INTERACTING PROTEIN RELATED"/>
    <property type="match status" value="1"/>
</dbReference>
<dbReference type="GO" id="GO:0005634">
    <property type="term" value="C:nucleus"/>
    <property type="evidence" value="ECO:0007669"/>
    <property type="project" value="InterPro"/>
</dbReference>
<gene>
    <name evidence="4" type="primary">LOC117243270</name>
</gene>
<dbReference type="Pfam" id="PF23134">
    <property type="entry name" value="TRIP4_3rd"/>
    <property type="match status" value="1"/>
</dbReference>
<evidence type="ECO:0000313" key="4">
    <source>
        <dbReference type="RefSeq" id="XP_033366499.1"/>
    </source>
</evidence>
<feature type="compositionally biased region" description="Basic and acidic residues" evidence="1">
    <location>
        <begin position="65"/>
        <end position="74"/>
    </location>
</feature>
<dbReference type="InterPro" id="IPR056993">
    <property type="entry name" value="TRIP4_3rd_dom"/>
</dbReference>
<accession>A0A6J3LR32</accession>
<dbReference type="PANTHER" id="PTHR12963:SF4">
    <property type="entry name" value="ACTIVATING SIGNAL COINTEGRATOR 1"/>
    <property type="match status" value="1"/>
</dbReference>
<proteinExistence type="predicted"/>
<dbReference type="KEGG" id="bvk:117243270"/>
<dbReference type="Pfam" id="PF23135">
    <property type="entry name" value="TRI4_N"/>
    <property type="match status" value="1"/>
</dbReference>
<sequence length="507" mass="59555">MENWINENLSKILDFPVPKEMAEFLMKIENERDLDDYLQSFLDYTNGKHRQFISDFKKRQASSKDQAKYKKENDMNNGKKKQNEKKKGKVKGKETKENKQVQETIKVDKVERKKTKFVSIYSQDGNEREILLKGRYKCNCEAKRHALISNCLNCGRIVCAQEGAGPCFFCEELVCSEKELTILSSNTKQADQLYNKLMNQKANKNLEESIKQRDRLLEYDRDGIQYTKVIDDECDYYQSNNTWLTEKQREKLQKLEEEMHERKHMSHLKRKIYATIDFTGREIIEEKQTEDFEEFNEEHLQDISESFSEIENSNSCPNIEFTRPKYVESHELELRTSKVNISSNTRNIIQDKEYLEMSDPGLCLSMHQPYASLLVTGIKVHEGRTWYSSHRGRLWIAAASKIPTKEEISTVEQYYRVLKNEKIMFPEVYSTGCLLGCVTVTDVLPQEEYRKSYPDGESDSPYVFICENFVALPIKFPIQGKHKIYKLDQKIHHAALKMLDKCTKNIR</sequence>
<dbReference type="Pfam" id="PF06221">
    <property type="entry name" value="zf-C2HC5"/>
    <property type="match status" value="1"/>
</dbReference>
<keyword evidence="3" id="KW-1185">Reference proteome</keyword>
<dbReference type="SMART" id="SM01022">
    <property type="entry name" value="ASCH"/>
    <property type="match status" value="1"/>
</dbReference>
<dbReference type="Pfam" id="PF04266">
    <property type="entry name" value="ASCH"/>
    <property type="match status" value="1"/>
</dbReference>
<name>A0A6J3LR32_9HYME</name>
<dbReference type="InterPro" id="IPR056994">
    <property type="entry name" value="TRI4_N"/>
</dbReference>
<dbReference type="Proteomes" id="UP000504631">
    <property type="component" value="Unplaced"/>
</dbReference>
<feature type="compositionally biased region" description="Basic residues" evidence="1">
    <location>
        <begin position="78"/>
        <end position="90"/>
    </location>
</feature>
<dbReference type="InterPro" id="IPR015947">
    <property type="entry name" value="PUA-like_sf"/>
</dbReference>
<protein>
    <submittedName>
        <fullName evidence="4">Activating signal cointegrator 1</fullName>
    </submittedName>
</protein>
<feature type="compositionally biased region" description="Basic and acidic residues" evidence="1">
    <location>
        <begin position="91"/>
        <end position="100"/>
    </location>
</feature>
<evidence type="ECO:0000256" key="1">
    <source>
        <dbReference type="SAM" id="MobiDB-lite"/>
    </source>
</evidence>
<evidence type="ECO:0000313" key="3">
    <source>
        <dbReference type="Proteomes" id="UP000504631"/>
    </source>
</evidence>
<dbReference type="FunFam" id="2.30.130.30:FF:000006">
    <property type="entry name" value="Putative_zinc_finger_motif_-_C2HC5-type /ASCH_domain_containing_protein_-_putative"/>
    <property type="match status" value="1"/>
</dbReference>
<dbReference type="RefSeq" id="XP_033366499.1">
    <property type="nucleotide sequence ID" value="XM_033510608.1"/>
</dbReference>
<organism evidence="3 4">
    <name type="scientific">Bombus vosnesenskii</name>
    <dbReference type="NCBI Taxonomy" id="207650"/>
    <lineage>
        <taxon>Eukaryota</taxon>
        <taxon>Metazoa</taxon>
        <taxon>Ecdysozoa</taxon>
        <taxon>Arthropoda</taxon>
        <taxon>Hexapoda</taxon>
        <taxon>Insecta</taxon>
        <taxon>Pterygota</taxon>
        <taxon>Neoptera</taxon>
        <taxon>Endopterygota</taxon>
        <taxon>Hymenoptera</taxon>
        <taxon>Apocrita</taxon>
        <taxon>Aculeata</taxon>
        <taxon>Apoidea</taxon>
        <taxon>Anthophila</taxon>
        <taxon>Apidae</taxon>
        <taxon>Bombus</taxon>
        <taxon>Pyrobombus</taxon>
    </lineage>
</organism>
<dbReference type="CDD" id="cd06554">
    <property type="entry name" value="ASCH_ASC-1_like"/>
    <property type="match status" value="1"/>
</dbReference>
<dbReference type="SUPFAM" id="SSF88697">
    <property type="entry name" value="PUA domain-like"/>
    <property type="match status" value="1"/>
</dbReference>
<feature type="domain" description="ASCH" evidence="2">
    <location>
        <begin position="364"/>
        <end position="471"/>
    </location>
</feature>
<dbReference type="Gene3D" id="2.30.130.30">
    <property type="entry name" value="Hypothetical protein"/>
    <property type="match status" value="1"/>
</dbReference>
<dbReference type="InterPro" id="IPR039128">
    <property type="entry name" value="TRIP4-like"/>
</dbReference>